<feature type="domain" description="MotA/TolQ/ExbB proton channel" evidence="10">
    <location>
        <begin position="121"/>
        <end position="229"/>
    </location>
</feature>
<comment type="similarity">
    <text evidence="8">Belongs to the exbB/tolQ family.</text>
</comment>
<evidence type="ECO:0000256" key="2">
    <source>
        <dbReference type="ARBA" id="ARBA00022448"/>
    </source>
</evidence>
<keyword evidence="12" id="KW-1185">Reference proteome</keyword>
<dbReference type="InterPro" id="IPR050790">
    <property type="entry name" value="ExbB/TolQ_transport"/>
</dbReference>
<feature type="transmembrane region" description="Helical" evidence="9">
    <location>
        <begin position="148"/>
        <end position="177"/>
    </location>
</feature>
<feature type="transmembrane region" description="Helical" evidence="9">
    <location>
        <begin position="23"/>
        <end position="43"/>
    </location>
</feature>
<dbReference type="InterPro" id="IPR002898">
    <property type="entry name" value="MotA_ExbB_proton_chnl"/>
</dbReference>
<accession>A0ABX8V3V7</accession>
<gene>
    <name evidence="11" type="ORF">RHABOEDO_000243</name>
</gene>
<keyword evidence="3" id="KW-1003">Cell membrane</keyword>
<dbReference type="Pfam" id="PF01618">
    <property type="entry name" value="MotA_ExbB"/>
    <property type="match status" value="1"/>
</dbReference>
<protein>
    <submittedName>
        <fullName evidence="11">Biopolymer transport protein ExbB</fullName>
    </submittedName>
</protein>
<keyword evidence="4 9" id="KW-0812">Transmembrane</keyword>
<keyword evidence="7 9" id="KW-0472">Membrane</keyword>
<name>A0ABX8V3V7_9BACT</name>
<dbReference type="PANTHER" id="PTHR30625:SF15">
    <property type="entry name" value="BIOPOLYMER TRANSPORT PROTEIN EXBB"/>
    <property type="match status" value="1"/>
</dbReference>
<evidence type="ECO:0000256" key="8">
    <source>
        <dbReference type="RuleBase" id="RU004057"/>
    </source>
</evidence>
<sequence length="249" mass="27923">MIMPEIPIASFTTFINAYAQSDVFGKAIMLALIGLSLICWIILIQKIKVTHRTARLSQIFYKNYTSQKERMLQIDLQEVNACKDLHPFAHILGSLKVKTGEILNKNLYFSTQDLEKPKIYLSSTDLEAVESHVLTTISYHVKQLEKNLFILPTIVSLAPFLGLLGTVWGILVTFSGLQNSSSIGSNSVIIGGLSTALATTVLGLVIAIPALIAYNYLKHRISNYSSEMQDFLYELLSYLELQYRRVDLD</sequence>
<evidence type="ECO:0000313" key="12">
    <source>
        <dbReference type="Proteomes" id="UP000826014"/>
    </source>
</evidence>
<reference evidence="11 12" key="1">
    <citation type="journal article" date="2022" name="bioRxiv">
        <title>Ecology and evolution of chlamydial symbionts of arthropods.</title>
        <authorList>
            <person name="Halter T."/>
            <person name="Koestlbacher S."/>
            <person name="Collingro A."/>
            <person name="Sixt B.S."/>
            <person name="Toenshoff E.R."/>
            <person name="Hendrickx F."/>
            <person name="Kostanjsek R."/>
            <person name="Horn M."/>
        </authorList>
    </citation>
    <scope>NUCLEOTIDE SEQUENCE [LARGE SCALE GENOMIC DNA]</scope>
    <source>
        <strain evidence="11">W744xW776</strain>
    </source>
</reference>
<dbReference type="EMBL" id="CP075587">
    <property type="protein sequence ID" value="QYF48140.1"/>
    <property type="molecule type" value="Genomic_DNA"/>
</dbReference>
<dbReference type="Proteomes" id="UP000826014">
    <property type="component" value="Chromosome"/>
</dbReference>
<keyword evidence="6 9" id="KW-1133">Transmembrane helix</keyword>
<evidence type="ECO:0000256" key="6">
    <source>
        <dbReference type="ARBA" id="ARBA00022989"/>
    </source>
</evidence>
<proteinExistence type="inferred from homology"/>
<evidence type="ECO:0000256" key="7">
    <source>
        <dbReference type="ARBA" id="ARBA00023136"/>
    </source>
</evidence>
<keyword evidence="5 8" id="KW-0653">Protein transport</keyword>
<keyword evidence="2 8" id="KW-0813">Transport</keyword>
<evidence type="ECO:0000259" key="10">
    <source>
        <dbReference type="Pfam" id="PF01618"/>
    </source>
</evidence>
<evidence type="ECO:0000256" key="9">
    <source>
        <dbReference type="SAM" id="Phobius"/>
    </source>
</evidence>
<evidence type="ECO:0000313" key="11">
    <source>
        <dbReference type="EMBL" id="QYF48140.1"/>
    </source>
</evidence>
<evidence type="ECO:0000256" key="3">
    <source>
        <dbReference type="ARBA" id="ARBA00022475"/>
    </source>
</evidence>
<feature type="transmembrane region" description="Helical" evidence="9">
    <location>
        <begin position="189"/>
        <end position="217"/>
    </location>
</feature>
<evidence type="ECO:0000256" key="1">
    <source>
        <dbReference type="ARBA" id="ARBA00004651"/>
    </source>
</evidence>
<comment type="subcellular location">
    <subcellularLocation>
        <location evidence="1">Cell membrane</location>
        <topology evidence="1">Multi-pass membrane protein</topology>
    </subcellularLocation>
    <subcellularLocation>
        <location evidence="8">Membrane</location>
        <topology evidence="8">Multi-pass membrane protein</topology>
    </subcellularLocation>
</comment>
<organism evidence="11 12">
    <name type="scientific">Candidatus Rhabdochlamydia oedothoracis</name>
    <dbReference type="NCBI Taxonomy" id="2720720"/>
    <lineage>
        <taxon>Bacteria</taxon>
        <taxon>Pseudomonadati</taxon>
        <taxon>Chlamydiota</taxon>
        <taxon>Chlamydiia</taxon>
        <taxon>Parachlamydiales</taxon>
        <taxon>Candidatus Rhabdochlamydiaceae</taxon>
        <taxon>Candidatus Rhabdochlamydia</taxon>
    </lineage>
</organism>
<evidence type="ECO:0000256" key="5">
    <source>
        <dbReference type="ARBA" id="ARBA00022927"/>
    </source>
</evidence>
<evidence type="ECO:0000256" key="4">
    <source>
        <dbReference type="ARBA" id="ARBA00022692"/>
    </source>
</evidence>
<dbReference type="PANTHER" id="PTHR30625">
    <property type="entry name" value="PROTEIN TOLQ"/>
    <property type="match status" value="1"/>
</dbReference>